<name>A0A067S5T6_GALM3</name>
<organism evidence="3 4">
    <name type="scientific">Galerina marginata (strain CBS 339.88)</name>
    <dbReference type="NCBI Taxonomy" id="685588"/>
    <lineage>
        <taxon>Eukaryota</taxon>
        <taxon>Fungi</taxon>
        <taxon>Dikarya</taxon>
        <taxon>Basidiomycota</taxon>
        <taxon>Agaricomycotina</taxon>
        <taxon>Agaricomycetes</taxon>
        <taxon>Agaricomycetidae</taxon>
        <taxon>Agaricales</taxon>
        <taxon>Agaricineae</taxon>
        <taxon>Strophariaceae</taxon>
        <taxon>Galerina</taxon>
    </lineage>
</organism>
<keyword evidence="1" id="KW-0547">Nucleotide-binding</keyword>
<protein>
    <recommendedName>
        <fullName evidence="5">G domain-containing protein</fullName>
    </recommendedName>
</protein>
<dbReference type="Gene3D" id="3.40.50.300">
    <property type="entry name" value="P-loop containing nucleotide triphosphate hydrolases"/>
    <property type="match status" value="1"/>
</dbReference>
<dbReference type="InterPro" id="IPR006689">
    <property type="entry name" value="Small_GTPase_ARF/SAR"/>
</dbReference>
<dbReference type="HOGENOM" id="CLU_023805_5_0_1"/>
<dbReference type="GO" id="GO:0003924">
    <property type="term" value="F:GTPase activity"/>
    <property type="evidence" value="ECO:0007669"/>
    <property type="project" value="InterPro"/>
</dbReference>
<evidence type="ECO:0000313" key="3">
    <source>
        <dbReference type="EMBL" id="KDR66205.1"/>
    </source>
</evidence>
<evidence type="ECO:0000313" key="4">
    <source>
        <dbReference type="Proteomes" id="UP000027222"/>
    </source>
</evidence>
<keyword evidence="4" id="KW-1185">Reference proteome</keyword>
<evidence type="ECO:0000256" key="2">
    <source>
        <dbReference type="ARBA" id="ARBA00023134"/>
    </source>
</evidence>
<sequence>MASENEIDIPVRDEPSDESDLEFWKKRKLEFRILILGRANAGKTTILERLAGASINEAEVRRGGKWGKLLANHAIEGQSDRGMHNIDDEIRFHSLPGFVFHDSRGFEAGSLEELSTVQQFVKDHSSEVNSYESYL</sequence>
<dbReference type="Pfam" id="PF00025">
    <property type="entry name" value="Arf"/>
    <property type="match status" value="1"/>
</dbReference>
<dbReference type="EMBL" id="KL142426">
    <property type="protein sequence ID" value="KDR66205.1"/>
    <property type="molecule type" value="Genomic_DNA"/>
</dbReference>
<keyword evidence="2" id="KW-0342">GTP-binding</keyword>
<dbReference type="STRING" id="685588.A0A067S5T6"/>
<gene>
    <name evidence="3" type="ORF">GALMADRAFT_1206289</name>
</gene>
<proteinExistence type="predicted"/>
<dbReference type="OrthoDB" id="3172613at2759"/>
<accession>A0A067S5T6</accession>
<reference evidence="4" key="1">
    <citation type="journal article" date="2014" name="Proc. Natl. Acad. Sci. U.S.A.">
        <title>Extensive sampling of basidiomycete genomes demonstrates inadequacy of the white-rot/brown-rot paradigm for wood decay fungi.</title>
        <authorList>
            <person name="Riley R."/>
            <person name="Salamov A.A."/>
            <person name="Brown D.W."/>
            <person name="Nagy L.G."/>
            <person name="Floudas D."/>
            <person name="Held B.W."/>
            <person name="Levasseur A."/>
            <person name="Lombard V."/>
            <person name="Morin E."/>
            <person name="Otillar R."/>
            <person name="Lindquist E.A."/>
            <person name="Sun H."/>
            <person name="LaButti K.M."/>
            <person name="Schmutz J."/>
            <person name="Jabbour D."/>
            <person name="Luo H."/>
            <person name="Baker S.E."/>
            <person name="Pisabarro A.G."/>
            <person name="Walton J.D."/>
            <person name="Blanchette R.A."/>
            <person name="Henrissat B."/>
            <person name="Martin F."/>
            <person name="Cullen D."/>
            <person name="Hibbett D.S."/>
            <person name="Grigoriev I.V."/>
        </authorList>
    </citation>
    <scope>NUCLEOTIDE SEQUENCE [LARGE SCALE GENOMIC DNA]</scope>
    <source>
        <strain evidence="4">CBS 339.88</strain>
    </source>
</reference>
<dbReference type="SUPFAM" id="SSF52540">
    <property type="entry name" value="P-loop containing nucleoside triphosphate hydrolases"/>
    <property type="match status" value="1"/>
</dbReference>
<dbReference type="InterPro" id="IPR027417">
    <property type="entry name" value="P-loop_NTPase"/>
</dbReference>
<evidence type="ECO:0008006" key="5">
    <source>
        <dbReference type="Google" id="ProtNLM"/>
    </source>
</evidence>
<dbReference type="Proteomes" id="UP000027222">
    <property type="component" value="Unassembled WGS sequence"/>
</dbReference>
<dbReference type="AlphaFoldDB" id="A0A067S5T6"/>
<evidence type="ECO:0000256" key="1">
    <source>
        <dbReference type="ARBA" id="ARBA00022741"/>
    </source>
</evidence>
<dbReference type="GO" id="GO:0005525">
    <property type="term" value="F:GTP binding"/>
    <property type="evidence" value="ECO:0007669"/>
    <property type="project" value="UniProtKB-KW"/>
</dbReference>